<feature type="transmembrane region" description="Helical" evidence="1">
    <location>
        <begin position="118"/>
        <end position="143"/>
    </location>
</feature>
<name>A0A0H3L745_PANAA</name>
<dbReference type="KEGG" id="paj:PAJ_3679"/>
<sequence length="277" mass="30627">MEMDAALLSMMRSGGRNQAWAETMVNLEARKLVDVANRVASFHLNHGLSRIQFVEEIKKVIEDQFALARRASSDEDCMACVSRLRAEAASLNEQDRLLRTQVARLYAKVEFVHENDKIVGYVISAVKIVLSGLTLVGGVAMVASMNPIGMLAGATLFIDGINGITREASHLMYGNSVHSEGIFADGAMGAAKFMGFRPETGLAAYKAATLASSVYGIAGAFRKPEAWRLFRWLPTDYFRKIDTMDRSQLTMKIVNYGVKARVIFELLHDSKKSDQPR</sequence>
<keyword evidence="1" id="KW-0812">Transmembrane</keyword>
<reference evidence="3" key="1">
    <citation type="journal article" date="2012" name="Appl. Microbiol. Biotechnol.">
        <title>The complete genome sequence of Pantoea ananatis AJ13355, an organism with great biotechnological potential.</title>
        <authorList>
            <person name="Hara Y."/>
            <person name="Kadotani N."/>
            <person name="Izui H."/>
            <person name="Katashkina J.I."/>
            <person name="Kuvaeva T.M."/>
            <person name="Andreeva I.G."/>
            <person name="Golubeva L.I."/>
            <person name="Malko D.B."/>
            <person name="Makeev V.J."/>
            <person name="Mashko S.V."/>
            <person name="Kozlov Y.I."/>
        </authorList>
    </citation>
    <scope>NUCLEOTIDE SEQUENCE [LARGE SCALE GENOMIC DNA]</scope>
    <source>
        <strain evidence="3">AJ13355</strain>
    </source>
</reference>
<dbReference type="Pfam" id="PF13988">
    <property type="entry name" value="DUF4225"/>
    <property type="match status" value="1"/>
</dbReference>
<keyword evidence="1" id="KW-0472">Membrane</keyword>
<dbReference type="Proteomes" id="UP000006690">
    <property type="component" value="Chromosome"/>
</dbReference>
<protein>
    <recommendedName>
        <fullName evidence="4">DUF4225 domain-containing protein</fullName>
    </recommendedName>
</protein>
<dbReference type="eggNOG" id="ENOG502Z9P8">
    <property type="taxonomic scope" value="Bacteria"/>
</dbReference>
<gene>
    <name evidence="2" type="ordered locus">PAJ_3679</name>
</gene>
<evidence type="ECO:0000313" key="2">
    <source>
        <dbReference type="EMBL" id="BAK13758.1"/>
    </source>
</evidence>
<evidence type="ECO:0008006" key="4">
    <source>
        <dbReference type="Google" id="ProtNLM"/>
    </source>
</evidence>
<keyword evidence="1" id="KW-1133">Transmembrane helix</keyword>
<evidence type="ECO:0000313" key="3">
    <source>
        <dbReference type="Proteomes" id="UP000006690"/>
    </source>
</evidence>
<proteinExistence type="predicted"/>
<accession>A0A0H3L745</accession>
<dbReference type="PATRIC" id="fig|932677.3.peg.4237"/>
<organism evidence="2 3">
    <name type="scientific">Pantoea ananatis (strain AJ13355)</name>
    <dbReference type="NCBI Taxonomy" id="932677"/>
    <lineage>
        <taxon>Bacteria</taxon>
        <taxon>Pseudomonadati</taxon>
        <taxon>Pseudomonadota</taxon>
        <taxon>Gammaproteobacteria</taxon>
        <taxon>Enterobacterales</taxon>
        <taxon>Erwiniaceae</taxon>
        <taxon>Pantoea</taxon>
    </lineage>
</organism>
<dbReference type="InterPro" id="IPR025320">
    <property type="entry name" value="DUF4225"/>
</dbReference>
<dbReference type="HOGENOM" id="CLU_070022_1_0_6"/>
<dbReference type="EMBL" id="AP012032">
    <property type="protein sequence ID" value="BAK13758.1"/>
    <property type="molecule type" value="Genomic_DNA"/>
</dbReference>
<evidence type="ECO:0000256" key="1">
    <source>
        <dbReference type="SAM" id="Phobius"/>
    </source>
</evidence>
<dbReference type="AlphaFoldDB" id="A0A0H3L745"/>